<dbReference type="EMBL" id="UYJE01003548">
    <property type="protein sequence ID" value="VDI20218.1"/>
    <property type="molecule type" value="Genomic_DNA"/>
</dbReference>
<feature type="transmembrane region" description="Helical" evidence="7">
    <location>
        <begin position="382"/>
        <end position="400"/>
    </location>
</feature>
<evidence type="ECO:0000256" key="7">
    <source>
        <dbReference type="SAM" id="Phobius"/>
    </source>
</evidence>
<dbReference type="InterPro" id="IPR004254">
    <property type="entry name" value="AdipoR/HlyIII-related"/>
</dbReference>
<keyword evidence="3 7" id="KW-0812">Transmembrane</keyword>
<comment type="subcellular location">
    <subcellularLocation>
        <location evidence="1">Membrane</location>
        <topology evidence="1">Multi-pass membrane protein</topology>
    </subcellularLocation>
</comment>
<proteinExistence type="inferred from homology"/>
<evidence type="ECO:0000313" key="9">
    <source>
        <dbReference type="Proteomes" id="UP000596742"/>
    </source>
</evidence>
<dbReference type="GO" id="GO:0046872">
    <property type="term" value="F:metal ion binding"/>
    <property type="evidence" value="ECO:0007669"/>
    <property type="project" value="UniProtKB-KW"/>
</dbReference>
<keyword evidence="6" id="KW-0479">Metal-binding</keyword>
<feature type="transmembrane region" description="Helical" evidence="7">
    <location>
        <begin position="144"/>
        <end position="162"/>
    </location>
</feature>
<evidence type="ECO:0000256" key="2">
    <source>
        <dbReference type="ARBA" id="ARBA00007018"/>
    </source>
</evidence>
<feature type="binding site" evidence="6">
    <location>
        <position position="348"/>
    </location>
    <ligand>
        <name>Zn(2+)</name>
        <dbReference type="ChEBI" id="CHEBI:29105"/>
    </ligand>
</feature>
<gene>
    <name evidence="8" type="ORF">MGAL_10B084843</name>
</gene>
<dbReference type="Proteomes" id="UP000596742">
    <property type="component" value="Unassembled WGS sequence"/>
</dbReference>
<dbReference type="Pfam" id="PF03006">
    <property type="entry name" value="HlyIII"/>
    <property type="match status" value="1"/>
</dbReference>
<feature type="binding site" evidence="6">
    <location>
        <position position="194"/>
    </location>
    <ligand>
        <name>Zn(2+)</name>
        <dbReference type="ChEBI" id="CHEBI:29105"/>
    </ligand>
</feature>
<feature type="binding site" evidence="6">
    <location>
        <position position="352"/>
    </location>
    <ligand>
        <name>Zn(2+)</name>
        <dbReference type="ChEBI" id="CHEBI:29105"/>
    </ligand>
</feature>
<feature type="transmembrane region" description="Helical" evidence="7">
    <location>
        <begin position="209"/>
        <end position="230"/>
    </location>
</feature>
<evidence type="ECO:0000256" key="3">
    <source>
        <dbReference type="ARBA" id="ARBA00022692"/>
    </source>
</evidence>
<sequence>MSVKFFENDRNNKLLTCYSSLSNNSLICKTLPYSLVDSCSEKEVTESVCTFQDISFKAKGNTEPSSTKRQNIAIVMESFQGLSDRVRRVFSETVQLGLQPTVKDSDVPQLFREPGVINGYRKPHQPFRYYLISLFQIHNETVNVWTHIVGFFVIWFTMAEYYEKLDFWNNKHSWAMLVLGCCVLIACFVSSCVHLLHSKSEIWHYNAFMIDYIGAALYAYGTGVMAFYICSDRETYYAIEQYYFPILWFYSLFNYSAMCFAKVYYGCDTHNRNRKLIMVTAMAGHAIMLTIPMGPRYIKCYMDETCSLSSLNHLTRCYILFALQAFFFASHLPEVLSPGKFDILGQGHQIFHVLSTICQCAQFNGIYHEIHTGHAAHGDPDLPHLIFSTIMLIIVQIVVMQSMRKMIPVKSTKSS</sequence>
<protein>
    <submittedName>
        <fullName evidence="8">Uncharacterized protein</fullName>
    </submittedName>
</protein>
<dbReference type="PANTHER" id="PTHR20855">
    <property type="entry name" value="ADIPOR/PROGESTIN RECEPTOR-RELATED"/>
    <property type="match status" value="1"/>
</dbReference>
<keyword evidence="6" id="KW-0862">Zinc</keyword>
<evidence type="ECO:0000256" key="4">
    <source>
        <dbReference type="ARBA" id="ARBA00022989"/>
    </source>
</evidence>
<feature type="transmembrane region" description="Helical" evidence="7">
    <location>
        <begin position="242"/>
        <end position="264"/>
    </location>
</feature>
<name>A0A8B6DL29_MYTGA</name>
<accession>A0A8B6DL29</accession>
<dbReference type="OrthoDB" id="535992at2759"/>
<keyword evidence="9" id="KW-1185">Reference proteome</keyword>
<feature type="transmembrane region" description="Helical" evidence="7">
    <location>
        <begin position="174"/>
        <end position="197"/>
    </location>
</feature>
<reference evidence="8" key="1">
    <citation type="submission" date="2018-11" db="EMBL/GenBank/DDBJ databases">
        <authorList>
            <person name="Alioto T."/>
            <person name="Alioto T."/>
        </authorList>
    </citation>
    <scope>NUCLEOTIDE SEQUENCE</scope>
</reference>
<comment type="caution">
    <text evidence="8">The sequence shown here is derived from an EMBL/GenBank/DDBJ whole genome shotgun (WGS) entry which is preliminary data.</text>
</comment>
<evidence type="ECO:0000256" key="6">
    <source>
        <dbReference type="PIRSR" id="PIRSR604254-1"/>
    </source>
</evidence>
<evidence type="ECO:0000256" key="5">
    <source>
        <dbReference type="ARBA" id="ARBA00023136"/>
    </source>
</evidence>
<dbReference type="PANTHER" id="PTHR20855:SF92">
    <property type="entry name" value="PROGESTIN AND ADIPOQ RECEPTOR FAMILY MEMBER 3-LIKE"/>
    <property type="match status" value="1"/>
</dbReference>
<comment type="similarity">
    <text evidence="2">Belongs to the ADIPOR family.</text>
</comment>
<keyword evidence="4 7" id="KW-1133">Transmembrane helix</keyword>
<keyword evidence="5 7" id="KW-0472">Membrane</keyword>
<feature type="transmembrane region" description="Helical" evidence="7">
    <location>
        <begin position="276"/>
        <end position="294"/>
    </location>
</feature>
<evidence type="ECO:0000256" key="1">
    <source>
        <dbReference type="ARBA" id="ARBA00004141"/>
    </source>
</evidence>
<organism evidence="8 9">
    <name type="scientific">Mytilus galloprovincialis</name>
    <name type="common">Mediterranean mussel</name>
    <dbReference type="NCBI Taxonomy" id="29158"/>
    <lineage>
        <taxon>Eukaryota</taxon>
        <taxon>Metazoa</taxon>
        <taxon>Spiralia</taxon>
        <taxon>Lophotrochozoa</taxon>
        <taxon>Mollusca</taxon>
        <taxon>Bivalvia</taxon>
        <taxon>Autobranchia</taxon>
        <taxon>Pteriomorphia</taxon>
        <taxon>Mytilida</taxon>
        <taxon>Mytiloidea</taxon>
        <taxon>Mytilidae</taxon>
        <taxon>Mytilinae</taxon>
        <taxon>Mytilus</taxon>
    </lineage>
</organism>
<dbReference type="GO" id="GO:0038023">
    <property type="term" value="F:signaling receptor activity"/>
    <property type="evidence" value="ECO:0007669"/>
    <property type="project" value="TreeGrafter"/>
</dbReference>
<evidence type="ECO:0000313" key="8">
    <source>
        <dbReference type="EMBL" id="VDI20218.1"/>
    </source>
</evidence>
<dbReference type="AlphaFoldDB" id="A0A8B6DL29"/>
<dbReference type="GO" id="GO:0016020">
    <property type="term" value="C:membrane"/>
    <property type="evidence" value="ECO:0007669"/>
    <property type="project" value="UniProtKB-SubCell"/>
</dbReference>